<name>A0A0G1C220_9BACT</name>
<dbReference type="Proteomes" id="UP000034213">
    <property type="component" value="Unassembled WGS sequence"/>
</dbReference>
<dbReference type="InterPro" id="IPR011051">
    <property type="entry name" value="RmlC_Cupin_sf"/>
</dbReference>
<dbReference type="AlphaFoldDB" id="A0A0G1C220"/>
<gene>
    <name evidence="1" type="ORF">UV54_C0032G0006</name>
</gene>
<accession>A0A0G1C220</accession>
<dbReference type="STRING" id="1618369.UV54_C0032G0006"/>
<evidence type="ECO:0000313" key="1">
    <source>
        <dbReference type="EMBL" id="KKS79554.1"/>
    </source>
</evidence>
<dbReference type="CDD" id="cd02208">
    <property type="entry name" value="cupin_RmlC-like"/>
    <property type="match status" value="1"/>
</dbReference>
<sequence>MQGGWFVGDFQPTAFKTKKFEVGYKIHKKGELWPKHYHRKAIEINCLVKGKMRLNQTTLKEGDIFVIEPGEAARPKFLEECCLIVIKVPSRPKDKYAVV</sequence>
<comment type="caution">
    <text evidence="1">The sequence shown here is derived from an EMBL/GenBank/DDBJ whole genome shotgun (WGS) entry which is preliminary data.</text>
</comment>
<reference evidence="1 2" key="1">
    <citation type="journal article" date="2015" name="Nature">
        <title>rRNA introns, odd ribosomes, and small enigmatic genomes across a large radiation of phyla.</title>
        <authorList>
            <person name="Brown C.T."/>
            <person name="Hug L.A."/>
            <person name="Thomas B.C."/>
            <person name="Sharon I."/>
            <person name="Castelle C.J."/>
            <person name="Singh A."/>
            <person name="Wilkins M.J."/>
            <person name="Williams K.H."/>
            <person name="Banfield J.F."/>
        </authorList>
    </citation>
    <scope>NUCLEOTIDE SEQUENCE [LARGE SCALE GENOMIC DNA]</scope>
</reference>
<dbReference type="InterPro" id="IPR014710">
    <property type="entry name" value="RmlC-like_jellyroll"/>
</dbReference>
<organism evidence="1 2">
    <name type="scientific">Candidatus Beckwithbacteria bacterium GW2011_GWA2_43_10</name>
    <dbReference type="NCBI Taxonomy" id="1618369"/>
    <lineage>
        <taxon>Bacteria</taxon>
        <taxon>Candidatus Beckwithiibacteriota</taxon>
    </lineage>
</organism>
<dbReference type="SUPFAM" id="SSF51182">
    <property type="entry name" value="RmlC-like cupins"/>
    <property type="match status" value="1"/>
</dbReference>
<evidence type="ECO:0000313" key="2">
    <source>
        <dbReference type="Proteomes" id="UP000034213"/>
    </source>
</evidence>
<protein>
    <recommendedName>
        <fullName evidence="3">Cupin 2 conserved barrel domain-containing protein</fullName>
    </recommendedName>
</protein>
<dbReference type="Gene3D" id="2.60.120.10">
    <property type="entry name" value="Jelly Rolls"/>
    <property type="match status" value="1"/>
</dbReference>
<proteinExistence type="predicted"/>
<evidence type="ECO:0008006" key="3">
    <source>
        <dbReference type="Google" id="ProtNLM"/>
    </source>
</evidence>
<dbReference type="EMBL" id="LCEW01000032">
    <property type="protein sequence ID" value="KKS79554.1"/>
    <property type="molecule type" value="Genomic_DNA"/>
</dbReference>